<organism evidence="2 3">
    <name type="scientific">Digitaria exilis</name>
    <dbReference type="NCBI Taxonomy" id="1010633"/>
    <lineage>
        <taxon>Eukaryota</taxon>
        <taxon>Viridiplantae</taxon>
        <taxon>Streptophyta</taxon>
        <taxon>Embryophyta</taxon>
        <taxon>Tracheophyta</taxon>
        <taxon>Spermatophyta</taxon>
        <taxon>Magnoliopsida</taxon>
        <taxon>Liliopsida</taxon>
        <taxon>Poales</taxon>
        <taxon>Poaceae</taxon>
        <taxon>PACMAD clade</taxon>
        <taxon>Panicoideae</taxon>
        <taxon>Panicodae</taxon>
        <taxon>Paniceae</taxon>
        <taxon>Anthephorinae</taxon>
        <taxon>Digitaria</taxon>
    </lineage>
</organism>
<gene>
    <name evidence="2" type="ORF">HU200_002444</name>
</gene>
<dbReference type="InterPro" id="IPR021659">
    <property type="entry name" value="NdhS"/>
</dbReference>
<dbReference type="PANTHER" id="PTHR35494:SF1">
    <property type="entry name" value="NAD(P)H-QUINONE OXIDOREDUCTASE SUBUNIT S, CHLOROPLASTIC"/>
    <property type="match status" value="1"/>
</dbReference>
<dbReference type="AlphaFoldDB" id="A0A835FYR8"/>
<evidence type="ECO:0000256" key="1">
    <source>
        <dbReference type="SAM" id="MobiDB-lite"/>
    </source>
</evidence>
<dbReference type="OrthoDB" id="2015351at2759"/>
<feature type="compositionally biased region" description="Low complexity" evidence="1">
    <location>
        <begin position="27"/>
        <end position="43"/>
    </location>
</feature>
<evidence type="ECO:0000313" key="2">
    <source>
        <dbReference type="EMBL" id="KAF8779692.1"/>
    </source>
</evidence>
<feature type="compositionally biased region" description="Low complexity" evidence="1">
    <location>
        <begin position="119"/>
        <end position="138"/>
    </location>
</feature>
<dbReference type="PANTHER" id="PTHR35494">
    <property type="entry name" value="NAD(P)H-QUINONE OXIDOREDUCTASE SUBUNIT S, CHLOROPLASTIC"/>
    <property type="match status" value="1"/>
</dbReference>
<feature type="compositionally biased region" description="Basic and acidic residues" evidence="1">
    <location>
        <begin position="286"/>
        <end position="297"/>
    </location>
</feature>
<evidence type="ECO:0008006" key="4">
    <source>
        <dbReference type="Google" id="ProtNLM"/>
    </source>
</evidence>
<protein>
    <recommendedName>
        <fullName evidence="4">NAD(P)H-quinone oxidoreductase subunit S, chloroplastic</fullName>
    </recommendedName>
</protein>
<keyword evidence="3" id="KW-1185">Reference proteome</keyword>
<feature type="region of interest" description="Disordered" evidence="1">
    <location>
        <begin position="27"/>
        <end position="84"/>
    </location>
</feature>
<feature type="region of interest" description="Disordered" evidence="1">
    <location>
        <begin position="277"/>
        <end position="303"/>
    </location>
</feature>
<comment type="caution">
    <text evidence="2">The sequence shown here is derived from an EMBL/GenBank/DDBJ whole genome shotgun (WGS) entry which is preliminary data.</text>
</comment>
<proteinExistence type="predicted"/>
<feature type="compositionally biased region" description="Pro residues" evidence="1">
    <location>
        <begin position="57"/>
        <end position="73"/>
    </location>
</feature>
<reference evidence="2" key="1">
    <citation type="submission" date="2020-07" db="EMBL/GenBank/DDBJ databases">
        <title>Genome sequence and genetic diversity analysis of an under-domesticated orphan crop, white fonio (Digitaria exilis).</title>
        <authorList>
            <person name="Bennetzen J.L."/>
            <person name="Chen S."/>
            <person name="Ma X."/>
            <person name="Wang X."/>
            <person name="Yssel A.E.J."/>
            <person name="Chaluvadi S.R."/>
            <person name="Johnson M."/>
            <person name="Gangashetty P."/>
            <person name="Hamidou F."/>
            <person name="Sanogo M.D."/>
            <person name="Zwaenepoel A."/>
            <person name="Wallace J."/>
            <person name="Van De Peer Y."/>
            <person name="Van Deynze A."/>
        </authorList>
    </citation>
    <scope>NUCLEOTIDE SEQUENCE</scope>
    <source>
        <tissue evidence="2">Leaves</tissue>
    </source>
</reference>
<evidence type="ECO:0000313" key="3">
    <source>
        <dbReference type="Proteomes" id="UP000636709"/>
    </source>
</evidence>
<feature type="region of interest" description="Disordered" evidence="1">
    <location>
        <begin position="108"/>
        <end position="138"/>
    </location>
</feature>
<dbReference type="Pfam" id="PF11623">
    <property type="entry name" value="NdhS"/>
    <property type="match status" value="1"/>
</dbReference>
<dbReference type="Proteomes" id="UP000636709">
    <property type="component" value="Unassembled WGS sequence"/>
</dbReference>
<dbReference type="GO" id="GO:0009767">
    <property type="term" value="P:photosynthetic electron transport chain"/>
    <property type="evidence" value="ECO:0007669"/>
    <property type="project" value="InterPro"/>
</dbReference>
<name>A0A835FYR8_9POAL</name>
<accession>A0A835FYR8</accession>
<dbReference type="EMBL" id="JACEFO010000160">
    <property type="protein sequence ID" value="KAF8779692.1"/>
    <property type="molecule type" value="Genomic_DNA"/>
</dbReference>
<dbReference type="Gene3D" id="2.30.30.140">
    <property type="match status" value="1"/>
</dbReference>
<sequence>MGDLMFTLRRYGACFVFQKERLIRSPSSSSTYIRSTLPLPSRSRSAHLAERSSTSPMAPPPTTPSFLRPPPLPHHAHPRLLSRPPSASFRVAEILGGRGLCNGEVGVRKELASPPPPSTTTTSSSPASSTDPTPTEAAAQPAVDLDAFEKELLGLTGGFPGGEVGLKGFIAKNPPPPRPSKKSVSSQPQAGLSAPPRAPELPLFLPGMVVLVKNPNNAYHMYCGIVQRVTDGKVAVLFEGGNWDRLITFNLDELEGREKGPPMVNPKSVVLEDLIADLDDEEDKKEEEVAKKEKEPEGTVAAA</sequence>
<feature type="region of interest" description="Disordered" evidence="1">
    <location>
        <begin position="166"/>
        <end position="199"/>
    </location>
</feature>